<dbReference type="SUPFAM" id="SSF51735">
    <property type="entry name" value="NAD(P)-binding Rossmann-fold domains"/>
    <property type="match status" value="1"/>
</dbReference>
<reference evidence="2 3" key="1">
    <citation type="journal article" date="2023" name="G3 (Bethesda)">
        <title>A chromosome-level genome assembly of Zasmidium syzygii isolated from banana leaves.</title>
        <authorList>
            <person name="van Westerhoven A.C."/>
            <person name="Mehrabi R."/>
            <person name="Talebi R."/>
            <person name="Steentjes M.B.F."/>
            <person name="Corcolon B."/>
            <person name="Chong P.A."/>
            <person name="Kema G.H.J."/>
            <person name="Seidl M.F."/>
        </authorList>
    </citation>
    <scope>NUCLEOTIDE SEQUENCE [LARGE SCALE GENOMIC DNA]</scope>
    <source>
        <strain evidence="2 3">P124</strain>
    </source>
</reference>
<dbReference type="EMBL" id="JAXOVC010000014">
    <property type="protein sequence ID" value="KAK4494424.1"/>
    <property type="molecule type" value="Genomic_DNA"/>
</dbReference>
<dbReference type="PANTHER" id="PTHR42760:SF122">
    <property type="entry name" value="NAD(P)-BINDING PROTEIN"/>
    <property type="match status" value="1"/>
</dbReference>
<keyword evidence="3" id="KW-1185">Reference proteome</keyword>
<protein>
    <recommendedName>
        <fullName evidence="4">NAD(P)-binding protein</fullName>
    </recommendedName>
</protein>
<dbReference type="CDD" id="cd05233">
    <property type="entry name" value="SDR_c"/>
    <property type="match status" value="1"/>
</dbReference>
<proteinExistence type="inferred from homology"/>
<dbReference type="Pfam" id="PF00106">
    <property type="entry name" value="adh_short"/>
    <property type="match status" value="1"/>
</dbReference>
<evidence type="ECO:0000256" key="1">
    <source>
        <dbReference type="ARBA" id="ARBA00006484"/>
    </source>
</evidence>
<evidence type="ECO:0000313" key="2">
    <source>
        <dbReference type="EMBL" id="KAK4494424.1"/>
    </source>
</evidence>
<dbReference type="InterPro" id="IPR002347">
    <property type="entry name" value="SDR_fam"/>
</dbReference>
<organism evidence="2 3">
    <name type="scientific">Zasmidium cellare</name>
    <name type="common">Wine cellar mold</name>
    <name type="synonym">Racodium cellare</name>
    <dbReference type="NCBI Taxonomy" id="395010"/>
    <lineage>
        <taxon>Eukaryota</taxon>
        <taxon>Fungi</taxon>
        <taxon>Dikarya</taxon>
        <taxon>Ascomycota</taxon>
        <taxon>Pezizomycotina</taxon>
        <taxon>Dothideomycetes</taxon>
        <taxon>Dothideomycetidae</taxon>
        <taxon>Mycosphaerellales</taxon>
        <taxon>Mycosphaerellaceae</taxon>
        <taxon>Zasmidium</taxon>
    </lineage>
</organism>
<evidence type="ECO:0008006" key="4">
    <source>
        <dbReference type="Google" id="ProtNLM"/>
    </source>
</evidence>
<dbReference type="InterPro" id="IPR036291">
    <property type="entry name" value="NAD(P)-bd_dom_sf"/>
</dbReference>
<gene>
    <name evidence="2" type="ORF">PRZ48_014722</name>
</gene>
<accession>A0ABR0DZ33</accession>
<name>A0ABR0DZ33_ZASCE</name>
<dbReference type="Gene3D" id="3.40.50.720">
    <property type="entry name" value="NAD(P)-binding Rossmann-like Domain"/>
    <property type="match status" value="1"/>
</dbReference>
<evidence type="ECO:0000313" key="3">
    <source>
        <dbReference type="Proteomes" id="UP001305779"/>
    </source>
</evidence>
<comment type="caution">
    <text evidence="2">The sequence shown here is derived from an EMBL/GenBank/DDBJ whole genome shotgun (WGS) entry which is preliminary data.</text>
</comment>
<dbReference type="PANTHER" id="PTHR42760">
    <property type="entry name" value="SHORT-CHAIN DEHYDROGENASES/REDUCTASES FAMILY MEMBER"/>
    <property type="match status" value="1"/>
</dbReference>
<dbReference type="PRINTS" id="PR00081">
    <property type="entry name" value="GDHRDH"/>
</dbReference>
<comment type="similarity">
    <text evidence="1">Belongs to the short-chain dehydrogenases/reductases (SDR) family.</text>
</comment>
<sequence length="320" mass="33890">MTGPPKFPSFTAKFHNTSYPAIDPALPGLSAAGKNVVITGGGTGMDYSVVTVETCSNDHPVIGIGYATALSFATAGAASVTLIGRRATQLQSAKHAIEDSVPGSAGRSRIHVQSADVVDQEQVTAAFQKIADTVGPLNILVNGAGYAASPSNVKSANVEEWWKACEVNLKGTFLTTQAFVQHKVPDDQESVILYISSGLSHVARGTGNSAYAASKAGAIRFFTTVQLEHPETRVVCLHPGTIETDVLRKSHNVSGSVPNCDDVSLPANTMLWLASPEANFVKGKYIWANWNVEEMKARAAEIEGSDLLSMKLSGWPFTSK</sequence>
<dbReference type="Proteomes" id="UP001305779">
    <property type="component" value="Unassembled WGS sequence"/>
</dbReference>